<evidence type="ECO:0000256" key="1">
    <source>
        <dbReference type="SAM" id="MobiDB-lite"/>
    </source>
</evidence>
<proteinExistence type="predicted"/>
<feature type="region of interest" description="Disordered" evidence="1">
    <location>
        <begin position="157"/>
        <end position="194"/>
    </location>
</feature>
<dbReference type="Proteomes" id="UP000178880">
    <property type="component" value="Unassembled WGS sequence"/>
</dbReference>
<sequence>MALVCIAVLGVWAWGYQVYDIAQREAGESYRQGDAVGMRDRLVEYESSRAAYPLRFARYLEKFKQRFIYAKGVAYAGLGDSAKAEIAFRDAATAHEARIAEWALYNGASYLVFRNELDAARDAYRKSLILDPFDVQAKINLELLLKKIQERNAAADALKKKNGQGQAPAPGDYWKREIPSQDNPGGGSSNRIYH</sequence>
<dbReference type="InterPro" id="IPR011990">
    <property type="entry name" value="TPR-like_helical_dom_sf"/>
</dbReference>
<dbReference type="AlphaFoldDB" id="A0A1G2CIJ0"/>
<dbReference type="SUPFAM" id="SSF48452">
    <property type="entry name" value="TPR-like"/>
    <property type="match status" value="1"/>
</dbReference>
<organism evidence="2 3">
    <name type="scientific">Candidatus Liptonbacteria bacterium RIFCSPLOWO2_01_FULL_52_25</name>
    <dbReference type="NCBI Taxonomy" id="1798650"/>
    <lineage>
        <taxon>Bacteria</taxon>
        <taxon>Candidatus Liptoniibacteriota</taxon>
    </lineage>
</organism>
<comment type="caution">
    <text evidence="2">The sequence shown here is derived from an EMBL/GenBank/DDBJ whole genome shotgun (WGS) entry which is preliminary data.</text>
</comment>
<evidence type="ECO:0000313" key="2">
    <source>
        <dbReference type="EMBL" id="OGZ00238.1"/>
    </source>
</evidence>
<gene>
    <name evidence="2" type="ORF">A2945_04385</name>
</gene>
<name>A0A1G2CIJ0_9BACT</name>
<dbReference type="EMBL" id="MHLA01000005">
    <property type="protein sequence ID" value="OGZ00238.1"/>
    <property type="molecule type" value="Genomic_DNA"/>
</dbReference>
<reference evidence="2 3" key="1">
    <citation type="journal article" date="2016" name="Nat. Commun.">
        <title>Thousands of microbial genomes shed light on interconnected biogeochemical processes in an aquifer system.</title>
        <authorList>
            <person name="Anantharaman K."/>
            <person name="Brown C.T."/>
            <person name="Hug L.A."/>
            <person name="Sharon I."/>
            <person name="Castelle C.J."/>
            <person name="Probst A.J."/>
            <person name="Thomas B.C."/>
            <person name="Singh A."/>
            <person name="Wilkins M.J."/>
            <person name="Karaoz U."/>
            <person name="Brodie E.L."/>
            <person name="Williams K.H."/>
            <person name="Hubbard S.S."/>
            <person name="Banfield J.F."/>
        </authorList>
    </citation>
    <scope>NUCLEOTIDE SEQUENCE [LARGE SCALE GENOMIC DNA]</scope>
</reference>
<accession>A0A1G2CIJ0</accession>
<evidence type="ECO:0000313" key="3">
    <source>
        <dbReference type="Proteomes" id="UP000178880"/>
    </source>
</evidence>
<protein>
    <recommendedName>
        <fullName evidence="4">Tetratricopeptide repeat-like domain-containing protein</fullName>
    </recommendedName>
</protein>
<dbReference type="STRING" id="1798650.A2945_04385"/>
<evidence type="ECO:0008006" key="4">
    <source>
        <dbReference type="Google" id="ProtNLM"/>
    </source>
</evidence>
<dbReference type="Gene3D" id="1.25.40.10">
    <property type="entry name" value="Tetratricopeptide repeat domain"/>
    <property type="match status" value="1"/>
</dbReference>